<feature type="transmembrane region" description="Helical" evidence="6">
    <location>
        <begin position="219"/>
        <end position="240"/>
    </location>
</feature>
<comment type="subcellular location">
    <subcellularLocation>
        <location evidence="1">Membrane</location>
        <topology evidence="1">Multi-pass membrane protein</topology>
    </subcellularLocation>
</comment>
<organism evidence="7 8">
    <name type="scientific">Aspergillus cavernicola</name>
    <dbReference type="NCBI Taxonomy" id="176166"/>
    <lineage>
        <taxon>Eukaryota</taxon>
        <taxon>Fungi</taxon>
        <taxon>Dikarya</taxon>
        <taxon>Ascomycota</taxon>
        <taxon>Pezizomycotina</taxon>
        <taxon>Eurotiomycetes</taxon>
        <taxon>Eurotiomycetidae</taxon>
        <taxon>Eurotiales</taxon>
        <taxon>Aspergillaceae</taxon>
        <taxon>Aspergillus</taxon>
        <taxon>Aspergillus subgen. Nidulantes</taxon>
    </lineage>
</organism>
<keyword evidence="4 6" id="KW-0472">Membrane</keyword>
<evidence type="ECO:0000313" key="7">
    <source>
        <dbReference type="EMBL" id="KAL2827742.1"/>
    </source>
</evidence>
<feature type="transmembrane region" description="Helical" evidence="6">
    <location>
        <begin position="150"/>
        <end position="176"/>
    </location>
</feature>
<feature type="region of interest" description="Disordered" evidence="5">
    <location>
        <begin position="44"/>
        <end position="72"/>
    </location>
</feature>
<protein>
    <recommendedName>
        <fullName evidence="9">Major facilitator superfamily domain-containing protein</fullName>
    </recommendedName>
</protein>
<keyword evidence="8" id="KW-1185">Reference proteome</keyword>
<dbReference type="PANTHER" id="PTHR23502">
    <property type="entry name" value="MAJOR FACILITATOR SUPERFAMILY"/>
    <property type="match status" value="1"/>
</dbReference>
<evidence type="ECO:0000256" key="5">
    <source>
        <dbReference type="SAM" id="MobiDB-lite"/>
    </source>
</evidence>
<proteinExistence type="predicted"/>
<evidence type="ECO:0000256" key="2">
    <source>
        <dbReference type="ARBA" id="ARBA00022692"/>
    </source>
</evidence>
<dbReference type="EMBL" id="JBFXLS010000023">
    <property type="protein sequence ID" value="KAL2827742.1"/>
    <property type="molecule type" value="Genomic_DNA"/>
</dbReference>
<gene>
    <name evidence="7" type="ORF">BDW59DRAFT_160048</name>
</gene>
<feature type="transmembrane region" description="Helical" evidence="6">
    <location>
        <begin position="6"/>
        <end position="25"/>
    </location>
</feature>
<evidence type="ECO:0008006" key="9">
    <source>
        <dbReference type="Google" id="ProtNLM"/>
    </source>
</evidence>
<evidence type="ECO:0000313" key="8">
    <source>
        <dbReference type="Proteomes" id="UP001610335"/>
    </source>
</evidence>
<evidence type="ECO:0000256" key="4">
    <source>
        <dbReference type="ARBA" id="ARBA00023136"/>
    </source>
</evidence>
<keyword evidence="2 6" id="KW-0812">Transmembrane</keyword>
<dbReference type="PANTHER" id="PTHR23502:SF30">
    <property type="entry name" value="TRANSPORTER, PUTATIVE (AFU_ORTHOLOGUE AFUA_8G04702)-RELATED"/>
    <property type="match status" value="1"/>
</dbReference>
<sequence>MGWRWIQWIGTIIGAATTIFMFFTFEETMFFRKIAPVEFLQSASGPKDVEDPQEITGGETSSQKSRTDSPLATEQDVATGEATLTYLANVIGSTIGCFLAGYLSDFVAEALARRNKGIKEPEHRLWLALIPLLLHPAGFFLYGIGAAQKLHWVALVFGVGFISATLPMGSLIALNYVIDCYKEAASEAIVAVILIRNTTGFVITYAISPMISNMGLQNAFILVGCLGAAIWGTCFLAIWAGKSWRTQSAKTYWGIVEEHNLQAH</sequence>
<dbReference type="Proteomes" id="UP001610335">
    <property type="component" value="Unassembled WGS sequence"/>
</dbReference>
<accession>A0ABR4ILF8</accession>
<comment type="caution">
    <text evidence="7">The sequence shown here is derived from an EMBL/GenBank/DDBJ whole genome shotgun (WGS) entry which is preliminary data.</text>
</comment>
<name>A0ABR4ILF8_9EURO</name>
<dbReference type="Gene3D" id="1.20.1250.20">
    <property type="entry name" value="MFS general substrate transporter like domains"/>
    <property type="match status" value="1"/>
</dbReference>
<dbReference type="InterPro" id="IPR036259">
    <property type="entry name" value="MFS_trans_sf"/>
</dbReference>
<feature type="compositionally biased region" description="Polar residues" evidence="5">
    <location>
        <begin position="58"/>
        <end position="72"/>
    </location>
</feature>
<evidence type="ECO:0000256" key="6">
    <source>
        <dbReference type="SAM" id="Phobius"/>
    </source>
</evidence>
<evidence type="ECO:0000256" key="1">
    <source>
        <dbReference type="ARBA" id="ARBA00004141"/>
    </source>
</evidence>
<feature type="transmembrane region" description="Helical" evidence="6">
    <location>
        <begin position="188"/>
        <end position="207"/>
    </location>
</feature>
<feature type="transmembrane region" description="Helical" evidence="6">
    <location>
        <begin position="125"/>
        <end position="144"/>
    </location>
</feature>
<dbReference type="SUPFAM" id="SSF103473">
    <property type="entry name" value="MFS general substrate transporter"/>
    <property type="match status" value="1"/>
</dbReference>
<keyword evidence="3 6" id="KW-1133">Transmembrane helix</keyword>
<reference evidence="7 8" key="1">
    <citation type="submission" date="2024-07" db="EMBL/GenBank/DDBJ databases">
        <title>Section-level genome sequencing and comparative genomics of Aspergillus sections Usti and Cavernicolus.</title>
        <authorList>
            <consortium name="Lawrence Berkeley National Laboratory"/>
            <person name="Nybo J.L."/>
            <person name="Vesth T.C."/>
            <person name="Theobald S."/>
            <person name="Frisvad J.C."/>
            <person name="Larsen T.O."/>
            <person name="Kjaerboelling I."/>
            <person name="Rothschild-Mancinelli K."/>
            <person name="Lyhne E.K."/>
            <person name="Kogle M.E."/>
            <person name="Barry K."/>
            <person name="Clum A."/>
            <person name="Na H."/>
            <person name="Ledsgaard L."/>
            <person name="Lin J."/>
            <person name="Lipzen A."/>
            <person name="Kuo A."/>
            <person name="Riley R."/>
            <person name="Mondo S."/>
            <person name="LaButti K."/>
            <person name="Haridas S."/>
            <person name="Pangalinan J."/>
            <person name="Salamov A.A."/>
            <person name="Simmons B.A."/>
            <person name="Magnuson J.K."/>
            <person name="Chen J."/>
            <person name="Drula E."/>
            <person name="Henrissat B."/>
            <person name="Wiebenga A."/>
            <person name="Lubbers R.J."/>
            <person name="Gomes A.C."/>
            <person name="Makela M.R."/>
            <person name="Stajich J."/>
            <person name="Grigoriev I.V."/>
            <person name="Mortensen U.H."/>
            <person name="De vries R.P."/>
            <person name="Baker S.E."/>
            <person name="Andersen M.R."/>
        </authorList>
    </citation>
    <scope>NUCLEOTIDE SEQUENCE [LARGE SCALE GENOMIC DNA]</scope>
    <source>
        <strain evidence="7 8">CBS 600.67</strain>
    </source>
</reference>
<evidence type="ECO:0000256" key="3">
    <source>
        <dbReference type="ARBA" id="ARBA00022989"/>
    </source>
</evidence>